<dbReference type="PANTHER" id="PTHR48106">
    <property type="entry name" value="QUINONE OXIDOREDUCTASE PIG3-RELATED"/>
    <property type="match status" value="1"/>
</dbReference>
<keyword evidence="1" id="KW-0521">NADP</keyword>
<dbReference type="InterPro" id="IPR011032">
    <property type="entry name" value="GroES-like_sf"/>
</dbReference>
<comment type="caution">
    <text evidence="4">The sequence shown here is derived from an EMBL/GenBank/DDBJ whole genome shotgun (WGS) entry which is preliminary data.</text>
</comment>
<dbReference type="PANTHER" id="PTHR48106:SF13">
    <property type="entry name" value="QUINONE OXIDOREDUCTASE-RELATED"/>
    <property type="match status" value="1"/>
</dbReference>
<dbReference type="Pfam" id="PF13602">
    <property type="entry name" value="ADH_zinc_N_2"/>
    <property type="match status" value="1"/>
</dbReference>
<dbReference type="Gene3D" id="3.40.50.720">
    <property type="entry name" value="NAD(P)-binding Rossmann-like Domain"/>
    <property type="match status" value="1"/>
</dbReference>
<dbReference type="Proteomes" id="UP001550628">
    <property type="component" value="Unassembled WGS sequence"/>
</dbReference>
<dbReference type="Pfam" id="PF08240">
    <property type="entry name" value="ADH_N"/>
    <property type="match status" value="1"/>
</dbReference>
<gene>
    <name evidence="4" type="ORF">ABZ510_06240</name>
</gene>
<dbReference type="InterPro" id="IPR020843">
    <property type="entry name" value="ER"/>
</dbReference>
<dbReference type="RefSeq" id="WP_081876616.1">
    <property type="nucleotide sequence ID" value="NZ_JBEYBD010000001.1"/>
</dbReference>
<keyword evidence="5" id="KW-1185">Reference proteome</keyword>
<accession>A0ABV2WKN9</accession>
<evidence type="ECO:0000259" key="3">
    <source>
        <dbReference type="SMART" id="SM00829"/>
    </source>
</evidence>
<evidence type="ECO:0000256" key="1">
    <source>
        <dbReference type="ARBA" id="ARBA00022857"/>
    </source>
</evidence>
<reference evidence="4 5" key="1">
    <citation type="submission" date="2024-06" db="EMBL/GenBank/DDBJ databases">
        <title>The Natural Products Discovery Center: Release of the First 8490 Sequenced Strains for Exploring Actinobacteria Biosynthetic Diversity.</title>
        <authorList>
            <person name="Kalkreuter E."/>
            <person name="Kautsar S.A."/>
            <person name="Yang D."/>
            <person name="Bader C.D."/>
            <person name="Teijaro C.N."/>
            <person name="Fluegel L."/>
            <person name="Davis C.M."/>
            <person name="Simpson J.R."/>
            <person name="Lauterbach L."/>
            <person name="Steele A.D."/>
            <person name="Gui C."/>
            <person name="Meng S."/>
            <person name="Li G."/>
            <person name="Viehrig K."/>
            <person name="Ye F."/>
            <person name="Su P."/>
            <person name="Kiefer A.F."/>
            <person name="Nichols A."/>
            <person name="Cepeda A.J."/>
            <person name="Yan W."/>
            <person name="Fan B."/>
            <person name="Jiang Y."/>
            <person name="Adhikari A."/>
            <person name="Zheng C.-J."/>
            <person name="Schuster L."/>
            <person name="Cowan T.M."/>
            <person name="Smanski M.J."/>
            <person name="Chevrette M.G."/>
            <person name="De Carvalho L.P.S."/>
            <person name="Shen B."/>
        </authorList>
    </citation>
    <scope>NUCLEOTIDE SEQUENCE [LARGE SCALE GENOMIC DNA]</scope>
    <source>
        <strain evidence="4 5">NPDC019708</strain>
    </source>
</reference>
<evidence type="ECO:0000313" key="5">
    <source>
        <dbReference type="Proteomes" id="UP001550628"/>
    </source>
</evidence>
<dbReference type="EMBL" id="JBEYBF010000003">
    <property type="protein sequence ID" value="MEU1951443.1"/>
    <property type="molecule type" value="Genomic_DNA"/>
</dbReference>
<dbReference type="SUPFAM" id="SSF50129">
    <property type="entry name" value="GroES-like"/>
    <property type="match status" value="1"/>
</dbReference>
<evidence type="ECO:0000256" key="2">
    <source>
        <dbReference type="ARBA" id="ARBA00023002"/>
    </source>
</evidence>
<dbReference type="InterPro" id="IPR036291">
    <property type="entry name" value="NAD(P)-bd_dom_sf"/>
</dbReference>
<organism evidence="4 5">
    <name type="scientific">Nocardia rhamnosiphila</name>
    <dbReference type="NCBI Taxonomy" id="426716"/>
    <lineage>
        <taxon>Bacteria</taxon>
        <taxon>Bacillati</taxon>
        <taxon>Actinomycetota</taxon>
        <taxon>Actinomycetes</taxon>
        <taxon>Mycobacteriales</taxon>
        <taxon>Nocardiaceae</taxon>
        <taxon>Nocardia</taxon>
    </lineage>
</organism>
<dbReference type="Gene3D" id="3.90.180.10">
    <property type="entry name" value="Medium-chain alcohol dehydrogenases, catalytic domain"/>
    <property type="match status" value="1"/>
</dbReference>
<dbReference type="InterPro" id="IPR013154">
    <property type="entry name" value="ADH-like_N"/>
</dbReference>
<dbReference type="GeneID" id="96242406"/>
<sequence>MSNEQMSAVVIPEFGPAEVLRPTTLAVPEPGPGQVAIDVAYAGANFAEILYRQGVVDIALPFVPGIEVSGRIRALGPGVEGLSVGDPVAALTIVDSGGYAEVVVTAADLVVPFDETRLSPAVAAAVPSNSTTAFLVLDRVARIEPGESVLVHAAAGGVGSQLGRAARLLGAGRVVGTVGSPAKKEIAGQFGYDEVILREELAAAGEFDIVVDMVGGPTRRASLDRLAPMGRMVVMGNASGAADVGLSANELWFTNKTVSGFNLAAFAAAHPVETGVALRRAVTAVTAGELTVQVATLALDRVAEAHRRIESGATTGKLVLEVAPSRPGSRGLGPGRGAVADKFATAVNMPTP</sequence>
<protein>
    <submittedName>
        <fullName evidence="4">Zinc-binding dehydrogenase</fullName>
    </submittedName>
</protein>
<feature type="domain" description="Enoyl reductase (ER)" evidence="3">
    <location>
        <begin position="15"/>
        <end position="320"/>
    </location>
</feature>
<dbReference type="SMART" id="SM00829">
    <property type="entry name" value="PKS_ER"/>
    <property type="match status" value="1"/>
</dbReference>
<name>A0ABV2WKN9_9NOCA</name>
<keyword evidence="2" id="KW-0560">Oxidoreductase</keyword>
<evidence type="ECO:0000313" key="4">
    <source>
        <dbReference type="EMBL" id="MEU1951443.1"/>
    </source>
</evidence>
<proteinExistence type="predicted"/>
<dbReference type="SUPFAM" id="SSF51735">
    <property type="entry name" value="NAD(P)-binding Rossmann-fold domains"/>
    <property type="match status" value="1"/>
</dbReference>